<reference evidence="2 3" key="1">
    <citation type="submission" date="2021-03" db="EMBL/GenBank/DDBJ databases">
        <title>Antimicrobial resistance genes in bacteria isolated from Japanese honey, and their potential for conferring macrolide and lincosamide resistance in the American foulbrood pathogen Paenibacillus larvae.</title>
        <authorList>
            <person name="Okamoto M."/>
            <person name="Kumagai M."/>
            <person name="Kanamori H."/>
            <person name="Takamatsu D."/>
        </authorList>
    </citation>
    <scope>NUCLEOTIDE SEQUENCE [LARGE SCALE GENOMIC DNA]</scope>
    <source>
        <strain evidence="2 3">J21TS7</strain>
    </source>
</reference>
<accession>A0ABQ4LAX8</accession>
<dbReference type="InterPro" id="IPR001466">
    <property type="entry name" value="Beta-lactam-related"/>
</dbReference>
<dbReference type="PANTHER" id="PTHR43319">
    <property type="entry name" value="BETA-LACTAMASE-RELATED"/>
    <property type="match status" value="1"/>
</dbReference>
<keyword evidence="3" id="KW-1185">Reference proteome</keyword>
<proteinExistence type="predicted"/>
<dbReference type="InterPro" id="IPR012338">
    <property type="entry name" value="Beta-lactam/transpept-like"/>
</dbReference>
<dbReference type="EMBL" id="BORU01000001">
    <property type="protein sequence ID" value="GIO53637.1"/>
    <property type="molecule type" value="Genomic_DNA"/>
</dbReference>
<dbReference type="RefSeq" id="WP_244879236.1">
    <property type="nucleotide sequence ID" value="NZ_BORU01000001.1"/>
</dbReference>
<organism evidence="2 3">
    <name type="scientific">Paenibacillus cineris</name>
    <dbReference type="NCBI Taxonomy" id="237530"/>
    <lineage>
        <taxon>Bacteria</taxon>
        <taxon>Bacillati</taxon>
        <taxon>Bacillota</taxon>
        <taxon>Bacilli</taxon>
        <taxon>Bacillales</taxon>
        <taxon>Paenibacillaceae</taxon>
        <taxon>Paenibacillus</taxon>
    </lineage>
</organism>
<dbReference type="SUPFAM" id="SSF56601">
    <property type="entry name" value="beta-lactamase/transpeptidase-like"/>
    <property type="match status" value="1"/>
</dbReference>
<feature type="domain" description="Beta-lactamase-related" evidence="1">
    <location>
        <begin position="21"/>
        <end position="369"/>
    </location>
</feature>
<evidence type="ECO:0000313" key="3">
    <source>
        <dbReference type="Proteomes" id="UP000676601"/>
    </source>
</evidence>
<name>A0ABQ4LAX8_9BACL</name>
<dbReference type="PANTHER" id="PTHR43319:SF3">
    <property type="entry name" value="BETA-LACTAMASE-RELATED DOMAIN-CONTAINING PROTEIN"/>
    <property type="match status" value="1"/>
</dbReference>
<sequence>MTNPWINKRQHLINLQTQVQRLLDELAKDDIGAGFQAAAYWHGELVVNAFSGSADALGQNPVHPNTLFVMQSCSKGVISTAVHILAEQGKLAYDERISHYWPEFGANGKEQITLRQVLTHTAGVPLMPAHADMELVTNWQAMVHEMEQLQPIWEPGTKAGYHGLTFGWILGETAARADGRAIGQIIQDEICKSLGMERDLYLGAPAETETRIAEISGEAVPIASMPDDMLFKRVLPPALVPVANPEWNSACFLSAAVPAVNAVANAQALARMYASLIGEGVDGRRLLKPATITEAAQLQFEGIDEVALAPVRLGLGYSLSQDGDAMGGSRGAFGYAGLGGMIGYADPSNGLAVAVLCNRMKVGRGERSPDRLVTDLIREKLCHT</sequence>
<protein>
    <submittedName>
        <fullName evidence="2">Esterase</fullName>
    </submittedName>
</protein>
<dbReference type="InterPro" id="IPR052907">
    <property type="entry name" value="Beta-lactamase/esterase"/>
</dbReference>
<evidence type="ECO:0000313" key="2">
    <source>
        <dbReference type="EMBL" id="GIO53637.1"/>
    </source>
</evidence>
<dbReference type="Proteomes" id="UP000676601">
    <property type="component" value="Unassembled WGS sequence"/>
</dbReference>
<gene>
    <name evidence="2" type="ORF">J21TS7_19550</name>
</gene>
<evidence type="ECO:0000259" key="1">
    <source>
        <dbReference type="Pfam" id="PF00144"/>
    </source>
</evidence>
<dbReference type="Gene3D" id="3.40.710.10">
    <property type="entry name" value="DD-peptidase/beta-lactamase superfamily"/>
    <property type="match status" value="1"/>
</dbReference>
<dbReference type="Pfam" id="PF00144">
    <property type="entry name" value="Beta-lactamase"/>
    <property type="match status" value="1"/>
</dbReference>
<comment type="caution">
    <text evidence="2">The sequence shown here is derived from an EMBL/GenBank/DDBJ whole genome shotgun (WGS) entry which is preliminary data.</text>
</comment>